<comment type="subcellular location">
    <subcellularLocation>
        <location evidence="1 7">Cell membrane</location>
        <topology evidence="1 7">Multi-pass membrane protein</topology>
    </subcellularLocation>
</comment>
<comment type="caution">
    <text evidence="9">The sequence shown here is derived from an EMBL/GenBank/DDBJ whole genome shotgun (WGS) entry which is preliminary data.</text>
</comment>
<dbReference type="InterPro" id="IPR000515">
    <property type="entry name" value="MetI-like"/>
</dbReference>
<organism evidence="9 10">
    <name type="scientific">Kribbella sancticallisti</name>
    <dbReference type="NCBI Taxonomy" id="460087"/>
    <lineage>
        <taxon>Bacteria</taxon>
        <taxon>Bacillati</taxon>
        <taxon>Actinomycetota</taxon>
        <taxon>Actinomycetes</taxon>
        <taxon>Propionibacteriales</taxon>
        <taxon>Kribbellaceae</taxon>
        <taxon>Kribbella</taxon>
    </lineage>
</organism>
<dbReference type="SUPFAM" id="SSF160964">
    <property type="entry name" value="MalF N-terminal region-like"/>
    <property type="match status" value="1"/>
</dbReference>
<dbReference type="PANTHER" id="PTHR30193">
    <property type="entry name" value="ABC TRANSPORTER PERMEASE PROTEIN"/>
    <property type="match status" value="1"/>
</dbReference>
<keyword evidence="2 7" id="KW-0813">Transport</keyword>
<evidence type="ECO:0000256" key="2">
    <source>
        <dbReference type="ARBA" id="ARBA00022448"/>
    </source>
</evidence>
<evidence type="ECO:0000256" key="4">
    <source>
        <dbReference type="ARBA" id="ARBA00022692"/>
    </source>
</evidence>
<evidence type="ECO:0000259" key="8">
    <source>
        <dbReference type="PROSITE" id="PS50928"/>
    </source>
</evidence>
<gene>
    <name evidence="9" type="ORF">GCM10009789_02000</name>
</gene>
<dbReference type="Gene3D" id="1.10.3720.10">
    <property type="entry name" value="MetI-like"/>
    <property type="match status" value="1"/>
</dbReference>
<proteinExistence type="inferred from homology"/>
<keyword evidence="10" id="KW-1185">Reference proteome</keyword>
<dbReference type="Pfam" id="PF00528">
    <property type="entry name" value="BPD_transp_1"/>
    <property type="match status" value="1"/>
</dbReference>
<keyword evidence="3" id="KW-1003">Cell membrane</keyword>
<feature type="transmembrane region" description="Helical" evidence="7">
    <location>
        <begin position="71"/>
        <end position="92"/>
    </location>
</feature>
<name>A0ABN2C5M8_9ACTN</name>
<accession>A0ABN2C5M8</accession>
<dbReference type="PANTHER" id="PTHR30193:SF41">
    <property type="entry name" value="DIACETYLCHITOBIOSE UPTAKE SYSTEM PERMEASE PROTEIN NGCF"/>
    <property type="match status" value="1"/>
</dbReference>
<keyword evidence="6 7" id="KW-0472">Membrane</keyword>
<dbReference type="CDD" id="cd06261">
    <property type="entry name" value="TM_PBP2"/>
    <property type="match status" value="1"/>
</dbReference>
<feature type="transmembrane region" description="Helical" evidence="7">
    <location>
        <begin position="9"/>
        <end position="30"/>
    </location>
</feature>
<feature type="domain" description="ABC transmembrane type-1" evidence="8">
    <location>
        <begin position="67"/>
        <end position="281"/>
    </location>
</feature>
<feature type="transmembrane region" description="Helical" evidence="7">
    <location>
        <begin position="212"/>
        <end position="234"/>
    </location>
</feature>
<feature type="transmembrane region" description="Helical" evidence="7">
    <location>
        <begin position="104"/>
        <end position="124"/>
    </location>
</feature>
<dbReference type="EMBL" id="BAAAOS010000003">
    <property type="protein sequence ID" value="GAA1551884.1"/>
    <property type="molecule type" value="Genomic_DNA"/>
</dbReference>
<reference evidence="9 10" key="1">
    <citation type="journal article" date="2019" name="Int. J. Syst. Evol. Microbiol.">
        <title>The Global Catalogue of Microorganisms (GCM) 10K type strain sequencing project: providing services to taxonomists for standard genome sequencing and annotation.</title>
        <authorList>
            <consortium name="The Broad Institute Genomics Platform"/>
            <consortium name="The Broad Institute Genome Sequencing Center for Infectious Disease"/>
            <person name="Wu L."/>
            <person name="Ma J."/>
        </authorList>
    </citation>
    <scope>NUCLEOTIDE SEQUENCE [LARGE SCALE GENOMIC DNA]</scope>
    <source>
        <strain evidence="9 10">JCM 14969</strain>
    </source>
</reference>
<dbReference type="Proteomes" id="UP001500393">
    <property type="component" value="Unassembled WGS sequence"/>
</dbReference>
<sequence length="292" mass="32250">MHRIAQRRIIIPFLLPAAVLLAIFFLYPLARTVGISLSDWTRTGASRYVGGANYTALLSDPDYRGALKNTFLFTFVGGCMLFPPAVAIAWALNQPIRGERFFRFVVFAPVVLSAAVVALMWKFIYHPTLGLISPAMAQLGLGGLAREWLGDPMTALPAVAFTTVWQGIGIWVVLLSAGFERLPREVLEAGRVDGAGEWRLFWSVMMPLLHDLLRILLVLWIVQSMQAFAFIYIMTGGGPFGSTEVVGTLMYRTAIDQTEFGYAAAMGVILVVVMLAVTTILNKVLKRDDLEY</sequence>
<dbReference type="InterPro" id="IPR051393">
    <property type="entry name" value="ABC_transporter_permease"/>
</dbReference>
<evidence type="ECO:0000256" key="3">
    <source>
        <dbReference type="ARBA" id="ARBA00022475"/>
    </source>
</evidence>
<dbReference type="InterPro" id="IPR035906">
    <property type="entry name" value="MetI-like_sf"/>
</dbReference>
<evidence type="ECO:0000313" key="10">
    <source>
        <dbReference type="Proteomes" id="UP001500393"/>
    </source>
</evidence>
<dbReference type="RefSeq" id="WP_344208697.1">
    <property type="nucleotide sequence ID" value="NZ_BAAAOS010000003.1"/>
</dbReference>
<evidence type="ECO:0000256" key="6">
    <source>
        <dbReference type="ARBA" id="ARBA00023136"/>
    </source>
</evidence>
<dbReference type="SUPFAM" id="SSF161098">
    <property type="entry name" value="MetI-like"/>
    <property type="match status" value="1"/>
</dbReference>
<evidence type="ECO:0000256" key="7">
    <source>
        <dbReference type="RuleBase" id="RU363032"/>
    </source>
</evidence>
<evidence type="ECO:0000313" key="9">
    <source>
        <dbReference type="EMBL" id="GAA1551884.1"/>
    </source>
</evidence>
<keyword evidence="4 7" id="KW-0812">Transmembrane</keyword>
<keyword evidence="5 7" id="KW-1133">Transmembrane helix</keyword>
<feature type="transmembrane region" description="Helical" evidence="7">
    <location>
        <begin position="155"/>
        <end position="175"/>
    </location>
</feature>
<evidence type="ECO:0000256" key="5">
    <source>
        <dbReference type="ARBA" id="ARBA00022989"/>
    </source>
</evidence>
<evidence type="ECO:0000256" key="1">
    <source>
        <dbReference type="ARBA" id="ARBA00004651"/>
    </source>
</evidence>
<feature type="transmembrane region" description="Helical" evidence="7">
    <location>
        <begin position="260"/>
        <end position="281"/>
    </location>
</feature>
<protein>
    <submittedName>
        <fullName evidence="9">Sugar ABC transporter permease</fullName>
    </submittedName>
</protein>
<dbReference type="PROSITE" id="PS50928">
    <property type="entry name" value="ABC_TM1"/>
    <property type="match status" value="1"/>
</dbReference>
<comment type="similarity">
    <text evidence="7">Belongs to the binding-protein-dependent transport system permease family.</text>
</comment>